<proteinExistence type="predicted"/>
<reference evidence="2" key="1">
    <citation type="journal article" date="2014" name="Science">
        <title>The coffee genome provides insight into the convergent evolution of caffeine biosynthesis.</title>
        <authorList>
            <person name="Denoeud F."/>
            <person name="Carretero-Paulet L."/>
            <person name="Dereeper A."/>
            <person name="Droc G."/>
            <person name="Guyot R."/>
            <person name="Pietrella M."/>
            <person name="Zheng C."/>
            <person name="Alberti A."/>
            <person name="Anthony F."/>
            <person name="Aprea G."/>
            <person name="Aury J.M."/>
            <person name="Bento P."/>
            <person name="Bernard M."/>
            <person name="Bocs S."/>
            <person name="Campa C."/>
            <person name="Cenci A."/>
            <person name="Combes M.C."/>
            <person name="Crouzillat D."/>
            <person name="Da Silva C."/>
            <person name="Daddiego L."/>
            <person name="De Bellis F."/>
            <person name="Dussert S."/>
            <person name="Garsmeur O."/>
            <person name="Gayraud T."/>
            <person name="Guignon V."/>
            <person name="Jahn K."/>
            <person name="Jamilloux V."/>
            <person name="Joet T."/>
            <person name="Labadie K."/>
            <person name="Lan T."/>
            <person name="Leclercq J."/>
            <person name="Lepelley M."/>
            <person name="Leroy T."/>
            <person name="Li L.T."/>
            <person name="Librado P."/>
            <person name="Lopez L."/>
            <person name="Munoz A."/>
            <person name="Noel B."/>
            <person name="Pallavicini A."/>
            <person name="Perrotta G."/>
            <person name="Poncet V."/>
            <person name="Pot D."/>
            <person name="Priyono X."/>
            <person name="Rigoreau M."/>
            <person name="Rouard M."/>
            <person name="Rozas J."/>
            <person name="Tranchant-Dubreuil C."/>
            <person name="VanBuren R."/>
            <person name="Zhang Q."/>
            <person name="Andrade A.C."/>
            <person name="Argout X."/>
            <person name="Bertrand B."/>
            <person name="de Kochko A."/>
            <person name="Graziosi G."/>
            <person name="Henry R.J."/>
            <person name="Jayarama X."/>
            <person name="Ming R."/>
            <person name="Nagai C."/>
            <person name="Rounsley S."/>
            <person name="Sankoff D."/>
            <person name="Giuliano G."/>
            <person name="Albert V.A."/>
            <person name="Wincker P."/>
            <person name="Lashermes P."/>
        </authorList>
    </citation>
    <scope>NUCLEOTIDE SEQUENCE [LARGE SCALE GENOMIC DNA]</scope>
    <source>
        <strain evidence="2">cv. DH200-94</strain>
    </source>
</reference>
<organism evidence="1 2">
    <name type="scientific">Coffea canephora</name>
    <name type="common">Robusta coffee</name>
    <dbReference type="NCBI Taxonomy" id="49390"/>
    <lineage>
        <taxon>Eukaryota</taxon>
        <taxon>Viridiplantae</taxon>
        <taxon>Streptophyta</taxon>
        <taxon>Embryophyta</taxon>
        <taxon>Tracheophyta</taxon>
        <taxon>Spermatophyta</taxon>
        <taxon>Magnoliopsida</taxon>
        <taxon>eudicotyledons</taxon>
        <taxon>Gunneridae</taxon>
        <taxon>Pentapetalae</taxon>
        <taxon>asterids</taxon>
        <taxon>lamiids</taxon>
        <taxon>Gentianales</taxon>
        <taxon>Rubiaceae</taxon>
        <taxon>Ixoroideae</taxon>
        <taxon>Gardenieae complex</taxon>
        <taxon>Bertiereae - Coffeeae clade</taxon>
        <taxon>Coffeeae</taxon>
        <taxon>Coffea</taxon>
    </lineage>
</organism>
<evidence type="ECO:0000313" key="2">
    <source>
        <dbReference type="Proteomes" id="UP000295252"/>
    </source>
</evidence>
<gene>
    <name evidence="1" type="ORF">GSCOC_T00001287001</name>
</gene>
<dbReference type="AlphaFoldDB" id="A0A068VM12"/>
<accession>A0A068VM12</accession>
<dbReference type="InParanoid" id="A0A068VM12"/>
<dbReference type="EMBL" id="HG740657">
    <property type="protein sequence ID" value="CDP20693.1"/>
    <property type="molecule type" value="Genomic_DNA"/>
</dbReference>
<keyword evidence="2" id="KW-1185">Reference proteome</keyword>
<dbReference type="Gramene" id="CDP20693">
    <property type="protein sequence ID" value="CDP20693"/>
    <property type="gene ID" value="GSCOC_T00001287001"/>
</dbReference>
<evidence type="ECO:0000313" key="1">
    <source>
        <dbReference type="EMBL" id="CDP20693.1"/>
    </source>
</evidence>
<dbReference type="Proteomes" id="UP000295252">
    <property type="component" value="Unassembled WGS sequence"/>
</dbReference>
<name>A0A068VM12_COFCA</name>
<protein>
    <submittedName>
        <fullName evidence="1">DH200=94 genomic scaffold, scaffold_1573</fullName>
    </submittedName>
</protein>
<sequence length="131" mass="15068">MLHLPLYSPGPCFLTSKPRLTKISPLRRCNLPSAFCPGYLLLSEDGKWKISCHMKHRELDPSVNITDLNKVSDRFSKTEIQSIFQVHVPRFPRALKLSKHNLFVFQVLPYKSLSQYLLIRGFLATQISLQA</sequence>